<protein>
    <submittedName>
        <fullName evidence="1">Uncharacterized protein</fullName>
    </submittedName>
</protein>
<reference evidence="1 2" key="1">
    <citation type="submission" date="2018-08" db="EMBL/GenBank/DDBJ databases">
        <title>Recombination of ecologically and evolutionarily significant loci maintains genetic cohesion in the Pseudomonas syringae species complex.</title>
        <authorList>
            <person name="Dillon M."/>
            <person name="Thakur S."/>
            <person name="Almeida R.N.D."/>
            <person name="Weir B.S."/>
            <person name="Guttman D.S."/>
        </authorList>
    </citation>
    <scope>NUCLEOTIDE SEQUENCE [LARGE SCALE GENOMIC DNA]</scope>
    <source>
        <strain evidence="1 2">ICMP 11296</strain>
    </source>
</reference>
<feature type="non-terminal residue" evidence="1">
    <location>
        <position position="1"/>
    </location>
</feature>
<dbReference type="Proteomes" id="UP000271866">
    <property type="component" value="Unassembled WGS sequence"/>
</dbReference>
<proteinExistence type="predicted"/>
<sequence length="45" mass="4889">PERHAEVNMLGQLRQNVIDSVLDGTGIRHPSSPELLLVQLGPVAM</sequence>
<name>A0A3M4P6C3_PSEVI</name>
<evidence type="ECO:0000313" key="1">
    <source>
        <dbReference type="EMBL" id="RMQ73740.1"/>
    </source>
</evidence>
<dbReference type="EMBL" id="RBRK01000110">
    <property type="protein sequence ID" value="RMQ73740.1"/>
    <property type="molecule type" value="Genomic_DNA"/>
</dbReference>
<gene>
    <name evidence="1" type="ORF">ALP98_04317</name>
</gene>
<comment type="caution">
    <text evidence="1">The sequence shown here is derived from an EMBL/GenBank/DDBJ whole genome shotgun (WGS) entry which is preliminary data.</text>
</comment>
<organism evidence="1 2">
    <name type="scientific">Pseudomonas viridiflava</name>
    <name type="common">Phytomonas viridiflava</name>
    <dbReference type="NCBI Taxonomy" id="33069"/>
    <lineage>
        <taxon>Bacteria</taxon>
        <taxon>Pseudomonadati</taxon>
        <taxon>Pseudomonadota</taxon>
        <taxon>Gammaproteobacteria</taxon>
        <taxon>Pseudomonadales</taxon>
        <taxon>Pseudomonadaceae</taxon>
        <taxon>Pseudomonas</taxon>
    </lineage>
</organism>
<accession>A0A3M4P6C3</accession>
<dbReference type="AlphaFoldDB" id="A0A3M4P6C3"/>
<evidence type="ECO:0000313" key="2">
    <source>
        <dbReference type="Proteomes" id="UP000271866"/>
    </source>
</evidence>